<organism evidence="4 5">
    <name type="scientific">Lasius niger</name>
    <name type="common">Black garden ant</name>
    <dbReference type="NCBI Taxonomy" id="67767"/>
    <lineage>
        <taxon>Eukaryota</taxon>
        <taxon>Metazoa</taxon>
        <taxon>Ecdysozoa</taxon>
        <taxon>Arthropoda</taxon>
        <taxon>Hexapoda</taxon>
        <taxon>Insecta</taxon>
        <taxon>Pterygota</taxon>
        <taxon>Neoptera</taxon>
        <taxon>Endopterygota</taxon>
        <taxon>Hymenoptera</taxon>
        <taxon>Apocrita</taxon>
        <taxon>Aculeata</taxon>
        <taxon>Formicoidea</taxon>
        <taxon>Formicidae</taxon>
        <taxon>Formicinae</taxon>
        <taxon>Lasius</taxon>
        <taxon>Lasius</taxon>
    </lineage>
</organism>
<evidence type="ECO:0000313" key="4">
    <source>
        <dbReference type="EMBL" id="KMQ96485.1"/>
    </source>
</evidence>
<dbReference type="OrthoDB" id="269496at2759"/>
<dbReference type="Gene3D" id="3.40.50.850">
    <property type="entry name" value="Isochorismatase-like"/>
    <property type="match status" value="1"/>
</dbReference>
<dbReference type="Proteomes" id="UP000036403">
    <property type="component" value="Unassembled WGS sequence"/>
</dbReference>
<evidence type="ECO:0000313" key="5">
    <source>
        <dbReference type="Proteomes" id="UP000036403"/>
    </source>
</evidence>
<comment type="caution">
    <text evidence="4">The sequence shown here is derived from an EMBL/GenBank/DDBJ whole genome shotgun (WGS) entry which is preliminary data.</text>
</comment>
<dbReference type="SUPFAM" id="SSF52499">
    <property type="entry name" value="Isochorismatase-like hydrolases"/>
    <property type="match status" value="1"/>
</dbReference>
<gene>
    <name evidence="4" type="ORF">RF55_3227</name>
</gene>
<dbReference type="Pfam" id="PF00857">
    <property type="entry name" value="Isochorismatase"/>
    <property type="match status" value="1"/>
</dbReference>
<evidence type="ECO:0000256" key="2">
    <source>
        <dbReference type="ARBA" id="ARBA00040688"/>
    </source>
</evidence>
<dbReference type="InterPro" id="IPR036380">
    <property type="entry name" value="Isochorismatase-like_sf"/>
</dbReference>
<dbReference type="STRING" id="67767.A0A0J7NVR4"/>
<dbReference type="CDD" id="cd01012">
    <property type="entry name" value="YcaC_related"/>
    <property type="match status" value="1"/>
</dbReference>
<dbReference type="PANTHER" id="PTHR14119:SF17">
    <property type="entry name" value="ISOCHORISMATASE DOMAIN-CONTAINING PROTEIN 1"/>
    <property type="match status" value="1"/>
</dbReference>
<keyword evidence="5" id="KW-1185">Reference proteome</keyword>
<dbReference type="FunFam" id="3.40.50.850:FF:000001">
    <property type="entry name" value="Isochorismatase domain-containing protein 1"/>
    <property type="match status" value="1"/>
</dbReference>
<sequence length="203" mass="22418">MAINAAKAVIKQGKTALFICDVQEKFAKAIYEFDKIVQNSTKLINALKLLNVPMLVSEQNPNSLGKTIPEFDISGAKGPFAKTQFSMCTPEISKELETICSGEKPDSIILIGIETHVCVENTAIDLRQSGYEVHTVADCCSSRTQEDRLLALERMRDIGCHITTSENVLFKVLRDANHEQFKNVLALIKTPTLYTGLVSISKV</sequence>
<reference evidence="4 5" key="1">
    <citation type="submission" date="2015-04" db="EMBL/GenBank/DDBJ databases">
        <title>Lasius niger genome sequencing.</title>
        <authorList>
            <person name="Konorov E.A."/>
            <person name="Nikitin M.A."/>
            <person name="Kirill M.V."/>
            <person name="Chang P."/>
        </authorList>
    </citation>
    <scope>NUCLEOTIDE SEQUENCE [LARGE SCALE GENOMIC DNA]</scope>
    <source>
        <tissue evidence="4">Whole</tissue>
    </source>
</reference>
<feature type="domain" description="Isochorismatase-like" evidence="3">
    <location>
        <begin position="15"/>
        <end position="166"/>
    </location>
</feature>
<protein>
    <recommendedName>
        <fullName evidence="2">Isochorismatase domain-containing protein 1</fullName>
    </recommendedName>
</protein>
<proteinExistence type="inferred from homology"/>
<dbReference type="InterPro" id="IPR000868">
    <property type="entry name" value="Isochorismatase-like_dom"/>
</dbReference>
<dbReference type="InterPro" id="IPR050993">
    <property type="entry name" value="Isochorismatase_domain"/>
</dbReference>
<dbReference type="EMBL" id="LBMM01001340">
    <property type="protein sequence ID" value="KMQ96485.1"/>
    <property type="molecule type" value="Genomic_DNA"/>
</dbReference>
<evidence type="ECO:0000256" key="1">
    <source>
        <dbReference type="ARBA" id="ARBA00006336"/>
    </source>
</evidence>
<name>A0A0J7NVR4_LASNI</name>
<comment type="similarity">
    <text evidence="1">Belongs to the isochorismatase family.</text>
</comment>
<dbReference type="PANTHER" id="PTHR14119">
    <property type="entry name" value="HYDROLASE"/>
    <property type="match status" value="1"/>
</dbReference>
<dbReference type="AlphaFoldDB" id="A0A0J7NVR4"/>
<evidence type="ECO:0000259" key="3">
    <source>
        <dbReference type="Pfam" id="PF00857"/>
    </source>
</evidence>
<accession>A0A0J7NVR4</accession>
<dbReference type="PaxDb" id="67767-A0A0J7NVR4"/>